<comment type="caution">
    <text evidence="2">The sequence shown here is derived from an EMBL/GenBank/DDBJ whole genome shotgun (WGS) entry which is preliminary data.</text>
</comment>
<proteinExistence type="predicted"/>
<dbReference type="PIRSF" id="PIRSF010256">
    <property type="entry name" value="CoxE_vWa"/>
    <property type="match status" value="1"/>
</dbReference>
<protein>
    <recommendedName>
        <fullName evidence="4">VWA domain-containing protein</fullName>
    </recommendedName>
</protein>
<name>A0A3D8PH26_9BACI</name>
<organism evidence="2 3">
    <name type="scientific">Oceanobacillus chungangensis</name>
    <dbReference type="NCBI Taxonomy" id="1229152"/>
    <lineage>
        <taxon>Bacteria</taxon>
        <taxon>Bacillati</taxon>
        <taxon>Bacillota</taxon>
        <taxon>Bacilli</taxon>
        <taxon>Bacillales</taxon>
        <taxon>Bacillaceae</taxon>
        <taxon>Oceanobacillus</taxon>
    </lineage>
</organism>
<dbReference type="PANTHER" id="PTHR39338">
    <property type="entry name" value="BLL5662 PROTEIN-RELATED"/>
    <property type="match status" value="1"/>
</dbReference>
<dbReference type="Gene3D" id="3.40.50.410">
    <property type="entry name" value="von Willebrand factor, type A domain"/>
    <property type="match status" value="1"/>
</dbReference>
<dbReference type="EMBL" id="PIOD01000025">
    <property type="protein sequence ID" value="RDW15386.1"/>
    <property type="molecule type" value="Genomic_DNA"/>
</dbReference>
<dbReference type="AlphaFoldDB" id="A0A3D8PH26"/>
<sequence>MNQSQNLPEYMLHFFRYLRDLKLLIGMKEMADVYSALDAIDIMDREQFKLALKIVLVSSKEEEEIFEQAFYQFFVRDLREEHKQDLLHFHSDDRMDQVLVNNERIGENPKQKQNKAASDDEYPLKLEGEEEAKSDETPGIVTDILPIDDEAGVNGTIPLWSATKGLNKQGQQIEAKITAKQFSKMEKTAKKLLRQVNIKQSRRSAVKRKGNVLHLQKTLRKSIQTGTEPFELVMKGSRKQKANYVLLCDTSRSMSATVDTFLQFAFALKKLHQHVEVFLFSTKLTRVTDQLSAVNVLPQTLQIRHEEWGGGTCIGESLHDFVEKYAVKVLKKHTVMIIASDGLDAGEIKHLQWSMNEIAIRSEAIIWVNPLLAIEGYAPTARAMNISLPYINHFLSLEDFQCFNKII</sequence>
<dbReference type="OrthoDB" id="9790469at2"/>
<dbReference type="RefSeq" id="WP_115750950.1">
    <property type="nucleotide sequence ID" value="NZ_PIOD01000025.1"/>
</dbReference>
<evidence type="ECO:0000313" key="3">
    <source>
        <dbReference type="Proteomes" id="UP000256520"/>
    </source>
</evidence>
<dbReference type="SUPFAM" id="SSF53300">
    <property type="entry name" value="vWA-like"/>
    <property type="match status" value="1"/>
</dbReference>
<reference evidence="3" key="1">
    <citation type="submission" date="2017-11" db="EMBL/GenBank/DDBJ databases">
        <authorList>
            <person name="Zhu W."/>
        </authorList>
    </citation>
    <scope>NUCLEOTIDE SEQUENCE [LARGE SCALE GENOMIC DNA]</scope>
    <source>
        <strain evidence="3">CAU 1051</strain>
    </source>
</reference>
<dbReference type="InterPro" id="IPR011195">
    <property type="entry name" value="UCP010256"/>
</dbReference>
<keyword evidence="3" id="KW-1185">Reference proteome</keyword>
<dbReference type="PANTHER" id="PTHR39338:SF6">
    <property type="entry name" value="BLL5662 PROTEIN"/>
    <property type="match status" value="1"/>
</dbReference>
<evidence type="ECO:0000256" key="1">
    <source>
        <dbReference type="SAM" id="MobiDB-lite"/>
    </source>
</evidence>
<dbReference type="Proteomes" id="UP000256520">
    <property type="component" value="Unassembled WGS sequence"/>
</dbReference>
<dbReference type="Pfam" id="PF05762">
    <property type="entry name" value="VWA_CoxE"/>
    <property type="match status" value="1"/>
</dbReference>
<evidence type="ECO:0000313" key="2">
    <source>
        <dbReference type="EMBL" id="RDW15386.1"/>
    </source>
</evidence>
<accession>A0A3D8PH26</accession>
<dbReference type="InterPro" id="IPR036465">
    <property type="entry name" value="vWFA_dom_sf"/>
</dbReference>
<evidence type="ECO:0008006" key="4">
    <source>
        <dbReference type="Google" id="ProtNLM"/>
    </source>
</evidence>
<feature type="region of interest" description="Disordered" evidence="1">
    <location>
        <begin position="104"/>
        <end position="123"/>
    </location>
</feature>
<dbReference type="InterPro" id="IPR008912">
    <property type="entry name" value="Uncharacterised_CoxE"/>
</dbReference>
<gene>
    <name evidence="2" type="ORF">CWR45_16495</name>
</gene>